<feature type="region of interest" description="Disordered" evidence="3">
    <location>
        <begin position="1333"/>
        <end position="1355"/>
    </location>
</feature>
<evidence type="ECO:0000259" key="5">
    <source>
        <dbReference type="PROSITE" id="PS51781"/>
    </source>
</evidence>
<evidence type="ECO:0000256" key="1">
    <source>
        <dbReference type="ARBA" id="ARBA00010830"/>
    </source>
</evidence>
<feature type="region of interest" description="Disordered" evidence="3">
    <location>
        <begin position="284"/>
        <end position="310"/>
    </location>
</feature>
<feature type="compositionally biased region" description="Polar residues" evidence="3">
    <location>
        <begin position="1192"/>
        <end position="1201"/>
    </location>
</feature>
<feature type="region of interest" description="Disordered" evidence="3">
    <location>
        <begin position="1242"/>
        <end position="1285"/>
    </location>
</feature>
<dbReference type="InterPro" id="IPR003646">
    <property type="entry name" value="SH3-like_bac-type"/>
</dbReference>
<reference evidence="6 7" key="1">
    <citation type="submission" date="2018-03" db="EMBL/GenBank/DDBJ databases">
        <title>Comparative analysis of microorganisms from saline springs in Andes Mountain Range, Colombia.</title>
        <authorList>
            <person name="Rubin E."/>
        </authorList>
    </citation>
    <scope>NUCLEOTIDE SEQUENCE [LARGE SCALE GENOMIC DNA]</scope>
    <source>
        <strain evidence="6 7">CG 35</strain>
    </source>
</reference>
<accession>A0A2T0YQB6</accession>
<feature type="compositionally biased region" description="Low complexity" evidence="3">
    <location>
        <begin position="1333"/>
        <end position="1348"/>
    </location>
</feature>
<dbReference type="SUPFAM" id="SSF53955">
    <property type="entry name" value="Lysozyme-like"/>
    <property type="match status" value="1"/>
</dbReference>
<dbReference type="Pfam" id="PF06737">
    <property type="entry name" value="Transglycosylas"/>
    <property type="match status" value="1"/>
</dbReference>
<organism evidence="6 7">
    <name type="scientific">Nesterenkonia sandarakina</name>
    <dbReference type="NCBI Taxonomy" id="272918"/>
    <lineage>
        <taxon>Bacteria</taxon>
        <taxon>Bacillati</taxon>
        <taxon>Actinomycetota</taxon>
        <taxon>Actinomycetes</taxon>
        <taxon>Micrococcales</taxon>
        <taxon>Micrococcaceae</taxon>
        <taxon>Nesterenkonia</taxon>
    </lineage>
</organism>
<dbReference type="SMART" id="SM00287">
    <property type="entry name" value="SH3b"/>
    <property type="match status" value="15"/>
</dbReference>
<feature type="domain" description="SH3b" evidence="5">
    <location>
        <begin position="383"/>
        <end position="446"/>
    </location>
</feature>
<feature type="domain" description="SH3b" evidence="5">
    <location>
        <begin position="1096"/>
        <end position="1161"/>
    </location>
</feature>
<evidence type="ECO:0000313" key="6">
    <source>
        <dbReference type="EMBL" id="PRZ17601.1"/>
    </source>
</evidence>
<feature type="domain" description="SH3b" evidence="5">
    <location>
        <begin position="1177"/>
        <end position="1240"/>
    </location>
</feature>
<dbReference type="InterPro" id="IPR010618">
    <property type="entry name" value="RPF"/>
</dbReference>
<comment type="caution">
    <text evidence="6">The sequence shown here is derived from an EMBL/GenBank/DDBJ whole genome shotgun (WGS) entry which is preliminary data.</text>
</comment>
<feature type="region of interest" description="Disordered" evidence="3">
    <location>
        <begin position="1071"/>
        <end position="1094"/>
    </location>
</feature>
<dbReference type="Pfam" id="PF01551">
    <property type="entry name" value="Peptidase_M23"/>
    <property type="match status" value="1"/>
</dbReference>
<dbReference type="InterPro" id="IPR016047">
    <property type="entry name" value="M23ase_b-sheet_dom"/>
</dbReference>
<protein>
    <submittedName>
        <fullName evidence="6">SH3 domain-containing protein</fullName>
    </submittedName>
</protein>
<evidence type="ECO:0000313" key="7">
    <source>
        <dbReference type="Proteomes" id="UP000238217"/>
    </source>
</evidence>
<gene>
    <name evidence="6" type="ORF">BCL67_105147</name>
</gene>
<sequence>MPKKLSSAVVGGLAVGLTLPMTANAAAADTAPMNVAPLPVVGVDAPATSLAGLGAVDISAAQNATQFRSPIAQRAYSYTSPYGPRCMPAVGASTWHLGQDLGAADGTPIASVADGTVVRTFTGNRYNASYVVVQHRVGGKTFHSAYYHMWNANTHVRIGQNVKAGQTIGLVGSSGPSTGPHLHLEIWEGAWINGTSHNPTTWLSQRGVNLRSGATTVLNITTPSSCNYWTLNSTPLRATASSAGAVIMQLGAGATLTASPGDMSNSMMRVNANGRTGWVAHSSLTPSRPAGGGTTVPAASVPEGTSITPTQYRTTTSLNARSGPGTNYAVLQGLASGTEVTVTATHGSWLKFSRNGQTVWSHSDFMSEVAAPAPAPTNVTPASGSYTVQPGGPLNVRTGPSSTSAIAKTLAPGTTVTVNGRQGSWLRFVDGSRTLWVHANYVNRVTTPAPAPTPSTGVTAASGTYQVQPGGRLNVRTGPSSTSAIAKTLAPGTTVTVNGRQGSWLRFVDGSRNLWVHANYVNKVDISTGSGSGSETISAASGSYQVQPGGRLNVRTGPSSTSAIAKTLAPGTTVTVNGRQGSWLRFVDGSRTLWVHANYVNRVTTPEPAPDTGVTAASGTYQVQPGGRLNVRTGPSSTSAIAKTLAAGTTVTVNGRQGSWLRFVDGSATLWVHANYVNLVTTPTPSTGSGVTAASGTYQVQPGGRLNVRTGPSSTSSVAKTLAAGTTVTVNGRQGSWLRFVDGSGTLWVHANYVNQVTTPAPSAGSGVTAASGTYQVQPGGRLNVRTGPSSTSSVAKTLAAGTTVTVNGRQGSWLRFVDGSGTLWVHANYVNLVTTPAPSAGSGVTAASGTYQVQPGGRLNVRTGPSSTSAVAKTLAAGTTVTVNGRQGSWLRFGDGSSTLWVHANYVNLVTTPAPSTGSGVTAASGSYRVQPGVNLNARTGPSSTSSIAKTLAPGTTVTVNGRQGSWLRFVDGSRTLWVHANYVTQVTTPAPSPASNAGVTAASGTYQVQPGGRLNVRTGPSSTSAVAKTLAAGTTVTVNGRQGSWLRFVDGSRNLWVHANYVNRVNVSTGSGSGSETIPGGPESSTSNTPTTIAASGTFQVQSGVSLHARTGASATSSSAKMLPAGTRISITGKRGDWVSFQDGSRTLWVHSGYLTKATTSAPAPASNTGVTAASGTYRVQPGGPLNVRTGPSSTSSIAKTLAPGTTVTVNGRQGSWLRFVDGSRTLWVHANYVNLVTAGSSGSTPSTGSSTGSSANTGSTSSSTKPATGTHHVKPGIYLNARGGPGTSHPIVLNLNPLRQFEITGRNGSWVSFVYSGKTVWVDSTYINSGPASSSSNTGSSSSTPTLANSTNSTSKVVGTAYATAQVNVRMGPSTENSPMFSVRTGTKVQLLEKKSNGWQEIKVNGATGWMSAQFLSTSAPATSGSGSNNTGSNTGSSGSGSSTAPSTSAMHKKSANGPYSSAWDKLAQCESGGNWKINTGNGFYGGIQFSPESWKEVGGSGFPHQATKAEQIKRAHMLWKKQGWKAWPHCTSQLGLKGDPGGYGDEYYKVHPSAKTASSASAAGTWTSTYSVPLREKAATSSDKLVQIPRGAELQQLQREGSWLKVQYTAGGDTHTGWVNTSYISQA</sequence>
<feature type="domain" description="SH3b" evidence="5">
    <location>
        <begin position="1356"/>
        <end position="1423"/>
    </location>
</feature>
<dbReference type="Proteomes" id="UP000238217">
    <property type="component" value="Unassembled WGS sequence"/>
</dbReference>
<feature type="domain" description="SH3b" evidence="5">
    <location>
        <begin position="1565"/>
        <end position="1631"/>
    </location>
</feature>
<feature type="compositionally biased region" description="Low complexity" evidence="3">
    <location>
        <begin position="1422"/>
        <end position="1453"/>
    </location>
</feature>
<comment type="similarity">
    <text evidence="1">Belongs to the transglycosylase family. Rpf subfamily.</text>
</comment>
<dbReference type="PANTHER" id="PTHR34408">
    <property type="entry name" value="FAMILY PROTEIN, PUTATIVE-RELATED"/>
    <property type="match status" value="1"/>
</dbReference>
<feature type="region of interest" description="Disordered" evidence="3">
    <location>
        <begin position="1162"/>
        <end position="1201"/>
    </location>
</feature>
<dbReference type="Gene3D" id="1.10.530.10">
    <property type="match status" value="1"/>
</dbReference>
<dbReference type="Gene3D" id="2.30.30.40">
    <property type="entry name" value="SH3 Domains"/>
    <property type="match status" value="15"/>
</dbReference>
<dbReference type="Pfam" id="PF08239">
    <property type="entry name" value="SH3_3"/>
    <property type="match status" value="14"/>
</dbReference>
<feature type="compositionally biased region" description="Low complexity" evidence="3">
    <location>
        <begin position="1242"/>
        <end position="1267"/>
    </location>
</feature>
<dbReference type="InterPro" id="IPR011055">
    <property type="entry name" value="Dup_hybrid_motif"/>
</dbReference>
<dbReference type="Gene3D" id="2.70.70.10">
    <property type="entry name" value="Glucose Permease (Domain IIA)"/>
    <property type="match status" value="1"/>
</dbReference>
<feature type="region of interest" description="Disordered" evidence="3">
    <location>
        <begin position="1422"/>
        <end position="1461"/>
    </location>
</feature>
<evidence type="ECO:0000256" key="3">
    <source>
        <dbReference type="SAM" id="MobiDB-lite"/>
    </source>
</evidence>
<feature type="signal peptide" evidence="4">
    <location>
        <begin position="1"/>
        <end position="25"/>
    </location>
</feature>
<keyword evidence="4" id="KW-0732">Signal</keyword>
<feature type="compositionally biased region" description="Polar residues" evidence="3">
    <location>
        <begin position="1085"/>
        <end position="1094"/>
    </location>
</feature>
<dbReference type="InterPro" id="IPR052354">
    <property type="entry name" value="Cell_Wall_Dynamics_Protein"/>
</dbReference>
<feature type="chain" id="PRO_5039334040" evidence="4">
    <location>
        <begin position="26"/>
        <end position="1631"/>
    </location>
</feature>
<evidence type="ECO:0000256" key="2">
    <source>
        <dbReference type="ARBA" id="ARBA00022801"/>
    </source>
</evidence>
<dbReference type="InterPro" id="IPR025987">
    <property type="entry name" value="GW_dom"/>
</dbReference>
<evidence type="ECO:0000256" key="4">
    <source>
        <dbReference type="SAM" id="SignalP"/>
    </source>
</evidence>
<dbReference type="InterPro" id="IPR023346">
    <property type="entry name" value="Lysozyme-like_dom_sf"/>
</dbReference>
<name>A0A2T0YQB6_9MICC</name>
<feature type="domain" description="SH3b" evidence="5">
    <location>
        <begin position="926"/>
        <end position="989"/>
    </location>
</feature>
<dbReference type="CDD" id="cd13925">
    <property type="entry name" value="RPF"/>
    <property type="match status" value="1"/>
</dbReference>
<dbReference type="GO" id="GO:0016787">
    <property type="term" value="F:hydrolase activity"/>
    <property type="evidence" value="ECO:0007669"/>
    <property type="project" value="UniProtKB-KW"/>
</dbReference>
<dbReference type="SUPFAM" id="SSF51261">
    <property type="entry name" value="Duplicated hybrid motif"/>
    <property type="match status" value="1"/>
</dbReference>
<dbReference type="PROSITE" id="PS51781">
    <property type="entry name" value="SH3B"/>
    <property type="match status" value="6"/>
</dbReference>
<keyword evidence="2" id="KW-0378">Hydrolase</keyword>
<dbReference type="CDD" id="cd12797">
    <property type="entry name" value="M23_peptidase"/>
    <property type="match status" value="1"/>
</dbReference>
<dbReference type="Pfam" id="PF13457">
    <property type="entry name" value="GW"/>
    <property type="match status" value="1"/>
</dbReference>
<proteinExistence type="inferred from homology"/>
<dbReference type="PANTHER" id="PTHR34408:SF1">
    <property type="entry name" value="GLYCOSYL HYDROLASE FAMILY 19 DOMAIN-CONTAINING PROTEIN HI_1415"/>
    <property type="match status" value="1"/>
</dbReference>
<keyword evidence="7" id="KW-1185">Reference proteome</keyword>
<dbReference type="EMBL" id="PVTY01000005">
    <property type="protein sequence ID" value="PRZ17601.1"/>
    <property type="molecule type" value="Genomic_DNA"/>
</dbReference>